<dbReference type="InterPro" id="IPR003313">
    <property type="entry name" value="AraC-bd"/>
</dbReference>
<evidence type="ECO:0000313" key="5">
    <source>
        <dbReference type="EMBL" id="HIT95051.1"/>
    </source>
</evidence>
<dbReference type="GO" id="GO:0043565">
    <property type="term" value="F:sequence-specific DNA binding"/>
    <property type="evidence" value="ECO:0007669"/>
    <property type="project" value="InterPro"/>
</dbReference>
<reference evidence="5" key="2">
    <citation type="journal article" date="2021" name="PeerJ">
        <title>Extensive microbial diversity within the chicken gut microbiome revealed by metagenomics and culture.</title>
        <authorList>
            <person name="Gilroy R."/>
            <person name="Ravi A."/>
            <person name="Getino M."/>
            <person name="Pursley I."/>
            <person name="Horton D.L."/>
            <person name="Alikhan N.F."/>
            <person name="Baker D."/>
            <person name="Gharbi K."/>
            <person name="Hall N."/>
            <person name="Watson M."/>
            <person name="Adriaenssens E.M."/>
            <person name="Foster-Nyarko E."/>
            <person name="Jarju S."/>
            <person name="Secka A."/>
            <person name="Antonio M."/>
            <person name="Oren A."/>
            <person name="Chaudhuri R.R."/>
            <person name="La Ragione R."/>
            <person name="Hildebrand F."/>
            <person name="Pallen M.J."/>
        </authorList>
    </citation>
    <scope>NUCLEOTIDE SEQUENCE</scope>
    <source>
        <strain evidence="5">ChiBcec7-5410</strain>
    </source>
</reference>
<evidence type="ECO:0000256" key="1">
    <source>
        <dbReference type="ARBA" id="ARBA00023015"/>
    </source>
</evidence>
<comment type="caution">
    <text evidence="5">The sequence shown here is derived from an EMBL/GenBank/DDBJ whole genome shotgun (WGS) entry which is preliminary data.</text>
</comment>
<dbReference type="Gene3D" id="2.60.120.10">
    <property type="entry name" value="Jelly Rolls"/>
    <property type="match status" value="1"/>
</dbReference>
<evidence type="ECO:0000259" key="4">
    <source>
        <dbReference type="PROSITE" id="PS01124"/>
    </source>
</evidence>
<organism evidence="5 6">
    <name type="scientific">Candidatus Faecivivens stercoripullorum</name>
    <dbReference type="NCBI Taxonomy" id="2840805"/>
    <lineage>
        <taxon>Bacteria</taxon>
        <taxon>Bacillati</taxon>
        <taxon>Bacillota</taxon>
        <taxon>Clostridia</taxon>
        <taxon>Eubacteriales</taxon>
        <taxon>Oscillospiraceae</taxon>
        <taxon>Oscillospiraceae incertae sedis</taxon>
        <taxon>Candidatus Faecivivens</taxon>
    </lineage>
</organism>
<dbReference type="PANTHER" id="PTHR43280">
    <property type="entry name" value="ARAC-FAMILY TRANSCRIPTIONAL REGULATOR"/>
    <property type="match status" value="1"/>
</dbReference>
<dbReference type="Pfam" id="PF02311">
    <property type="entry name" value="AraC_binding"/>
    <property type="match status" value="1"/>
</dbReference>
<reference evidence="5" key="1">
    <citation type="submission" date="2020-10" db="EMBL/GenBank/DDBJ databases">
        <authorList>
            <person name="Gilroy R."/>
        </authorList>
    </citation>
    <scope>NUCLEOTIDE SEQUENCE</scope>
    <source>
        <strain evidence="5">ChiBcec7-5410</strain>
    </source>
</reference>
<evidence type="ECO:0000256" key="3">
    <source>
        <dbReference type="ARBA" id="ARBA00023163"/>
    </source>
</evidence>
<dbReference type="GO" id="GO:0003700">
    <property type="term" value="F:DNA-binding transcription factor activity"/>
    <property type="evidence" value="ECO:0007669"/>
    <property type="project" value="InterPro"/>
</dbReference>
<keyword evidence="3" id="KW-0804">Transcription</keyword>
<sequence length="309" mass="34747">MVVQFEKCDSRREAAVLAKTMQLGSGSIFETAPENSGVGIRLTRANGAQAFIYHWHDAVEILYGLEGSTTVGVVDRPYTLSEGDILIIGSGESHCLFPADYRAKRLVLMFEPARLFGSADFWEDRSCFSGIERHSSGWDAKTRQKIYQACMTIEQEYNRRLPGWQQQVVGQLMLMASDVIREVPKASVPADVQMDDGLRRVLGYLSEHFLEPVTLKDCAAALGFNPSYLSGMFSLRTGAPFHRYLLNLRLKKAEWLLVSGEMPVSEVALQSGFSSDKTFYRVFREQYGLSPGDYRKKQRRMSGEPTTIV</sequence>
<dbReference type="InterPro" id="IPR018062">
    <property type="entry name" value="HTH_AraC-typ_CS"/>
</dbReference>
<dbReference type="SUPFAM" id="SSF46689">
    <property type="entry name" value="Homeodomain-like"/>
    <property type="match status" value="1"/>
</dbReference>
<dbReference type="AlphaFoldDB" id="A0A9D1KSY9"/>
<keyword evidence="2" id="KW-0238">DNA-binding</keyword>
<dbReference type="Pfam" id="PF12833">
    <property type="entry name" value="HTH_18"/>
    <property type="match status" value="1"/>
</dbReference>
<dbReference type="PROSITE" id="PS01124">
    <property type="entry name" value="HTH_ARAC_FAMILY_2"/>
    <property type="match status" value="1"/>
</dbReference>
<dbReference type="PANTHER" id="PTHR43280:SF28">
    <property type="entry name" value="HTH-TYPE TRANSCRIPTIONAL ACTIVATOR RHAS"/>
    <property type="match status" value="1"/>
</dbReference>
<dbReference type="InterPro" id="IPR018060">
    <property type="entry name" value="HTH_AraC"/>
</dbReference>
<dbReference type="InterPro" id="IPR020449">
    <property type="entry name" value="Tscrpt_reg_AraC-type_HTH"/>
</dbReference>
<dbReference type="EMBL" id="DVLW01000212">
    <property type="protein sequence ID" value="HIT95051.1"/>
    <property type="molecule type" value="Genomic_DNA"/>
</dbReference>
<accession>A0A9D1KSY9</accession>
<dbReference type="SUPFAM" id="SSF51182">
    <property type="entry name" value="RmlC-like cupins"/>
    <property type="match status" value="1"/>
</dbReference>
<dbReference type="InterPro" id="IPR011051">
    <property type="entry name" value="RmlC_Cupin_sf"/>
</dbReference>
<keyword evidence="1" id="KW-0805">Transcription regulation</keyword>
<dbReference type="InterPro" id="IPR014710">
    <property type="entry name" value="RmlC-like_jellyroll"/>
</dbReference>
<dbReference type="SMART" id="SM00342">
    <property type="entry name" value="HTH_ARAC"/>
    <property type="match status" value="1"/>
</dbReference>
<dbReference type="InterPro" id="IPR009057">
    <property type="entry name" value="Homeodomain-like_sf"/>
</dbReference>
<protein>
    <submittedName>
        <fullName evidence="5">Helix-turn-helix transcriptional regulator</fullName>
    </submittedName>
</protein>
<gene>
    <name evidence="5" type="ORF">IAC43_07680</name>
</gene>
<dbReference type="Gene3D" id="1.10.10.60">
    <property type="entry name" value="Homeodomain-like"/>
    <property type="match status" value="2"/>
</dbReference>
<evidence type="ECO:0000256" key="2">
    <source>
        <dbReference type="ARBA" id="ARBA00023125"/>
    </source>
</evidence>
<feature type="domain" description="HTH araC/xylS-type" evidence="4">
    <location>
        <begin position="199"/>
        <end position="297"/>
    </location>
</feature>
<dbReference type="PRINTS" id="PR00032">
    <property type="entry name" value="HTHARAC"/>
</dbReference>
<dbReference type="Proteomes" id="UP000824160">
    <property type="component" value="Unassembled WGS sequence"/>
</dbReference>
<proteinExistence type="predicted"/>
<name>A0A9D1KSY9_9FIRM</name>
<dbReference type="PROSITE" id="PS00041">
    <property type="entry name" value="HTH_ARAC_FAMILY_1"/>
    <property type="match status" value="1"/>
</dbReference>
<evidence type="ECO:0000313" key="6">
    <source>
        <dbReference type="Proteomes" id="UP000824160"/>
    </source>
</evidence>